<reference evidence="6 7" key="1">
    <citation type="journal article" date="2011" name="J. Bacteriol.">
        <title>Complete genome sequence of the type strain Cupriavidus necator N-1.</title>
        <authorList>
            <person name="Poehlein A."/>
            <person name="Kusian B."/>
            <person name="Friedrich B."/>
            <person name="Daniel R."/>
            <person name="Bowien B."/>
        </authorList>
    </citation>
    <scope>NUCLEOTIDE SEQUENCE [LARGE SCALE GENOMIC DNA]</scope>
    <source>
        <strain evidence="7">ATCC 43291 / DSM 13513 / CCUG 52238 / LMG 8453 / N-1</strain>
    </source>
</reference>
<dbReference type="InterPro" id="IPR017724">
    <property type="entry name" value="Tscrpt_reg_LysR"/>
</dbReference>
<dbReference type="Pfam" id="PF00126">
    <property type="entry name" value="HTH_1"/>
    <property type="match status" value="1"/>
</dbReference>
<evidence type="ECO:0000256" key="3">
    <source>
        <dbReference type="ARBA" id="ARBA00023125"/>
    </source>
</evidence>
<dbReference type="Pfam" id="PF03466">
    <property type="entry name" value="LysR_substrate"/>
    <property type="match status" value="1"/>
</dbReference>
<evidence type="ECO:0000256" key="2">
    <source>
        <dbReference type="ARBA" id="ARBA00023015"/>
    </source>
</evidence>
<keyword evidence="2" id="KW-0805">Transcription regulation</keyword>
<dbReference type="Proteomes" id="UP000006798">
    <property type="component" value="Chromosome 2"/>
</dbReference>
<dbReference type="CDD" id="cd05466">
    <property type="entry name" value="PBP2_LTTR_substrate"/>
    <property type="match status" value="1"/>
</dbReference>
<dbReference type="EMBL" id="CP002878">
    <property type="protein sequence ID" value="AEI79083.1"/>
    <property type="molecule type" value="Genomic_DNA"/>
</dbReference>
<dbReference type="AlphaFoldDB" id="F8GNJ0"/>
<dbReference type="InterPro" id="IPR005119">
    <property type="entry name" value="LysR_subst-bd"/>
</dbReference>
<dbReference type="InterPro" id="IPR036388">
    <property type="entry name" value="WH-like_DNA-bd_sf"/>
</dbReference>
<dbReference type="NCBIfam" id="TIGR03339">
    <property type="entry name" value="phn_lysR"/>
    <property type="match status" value="1"/>
</dbReference>
<evidence type="ECO:0000256" key="1">
    <source>
        <dbReference type="ARBA" id="ARBA00009437"/>
    </source>
</evidence>
<dbReference type="GO" id="GO:0003700">
    <property type="term" value="F:DNA-binding transcription factor activity"/>
    <property type="evidence" value="ECO:0007669"/>
    <property type="project" value="InterPro"/>
</dbReference>
<keyword evidence="3" id="KW-0238">DNA-binding</keyword>
<dbReference type="Gene3D" id="3.40.190.290">
    <property type="match status" value="1"/>
</dbReference>
<dbReference type="SUPFAM" id="SSF53850">
    <property type="entry name" value="Periplasmic binding protein-like II"/>
    <property type="match status" value="1"/>
</dbReference>
<dbReference type="FunFam" id="1.10.10.10:FF:000001">
    <property type="entry name" value="LysR family transcriptional regulator"/>
    <property type="match status" value="1"/>
</dbReference>
<dbReference type="Gene3D" id="1.10.10.10">
    <property type="entry name" value="Winged helix-like DNA-binding domain superfamily/Winged helix DNA-binding domain"/>
    <property type="match status" value="1"/>
</dbReference>
<dbReference type="SUPFAM" id="SSF46785">
    <property type="entry name" value="Winged helix' DNA-binding domain"/>
    <property type="match status" value="1"/>
</dbReference>
<dbReference type="PANTHER" id="PTHR30126:SF94">
    <property type="entry name" value="LYSR FAMILY TRANSCRIPTIONAL REGULATOR"/>
    <property type="match status" value="1"/>
</dbReference>
<evidence type="ECO:0000259" key="5">
    <source>
        <dbReference type="PROSITE" id="PS50931"/>
    </source>
</evidence>
<accession>F8GNJ0</accession>
<comment type="similarity">
    <text evidence="1">Belongs to the LysR transcriptional regulatory family.</text>
</comment>
<dbReference type="InterPro" id="IPR036390">
    <property type="entry name" value="WH_DNA-bd_sf"/>
</dbReference>
<dbReference type="GO" id="GO:0000976">
    <property type="term" value="F:transcription cis-regulatory region binding"/>
    <property type="evidence" value="ECO:0007669"/>
    <property type="project" value="TreeGrafter"/>
</dbReference>
<evidence type="ECO:0000256" key="4">
    <source>
        <dbReference type="ARBA" id="ARBA00023163"/>
    </source>
</evidence>
<feature type="domain" description="HTH lysR-type" evidence="5">
    <location>
        <begin position="30"/>
        <end position="87"/>
    </location>
</feature>
<dbReference type="HOGENOM" id="CLU_039613_6_1_4"/>
<organism evidence="6 7">
    <name type="scientific">Cupriavidus necator (strain ATCC 43291 / DSM 13513 / CCUG 52238 / LMG 8453 / N-1)</name>
    <name type="common">Ralstonia eutropha</name>
    <dbReference type="NCBI Taxonomy" id="1042878"/>
    <lineage>
        <taxon>Bacteria</taxon>
        <taxon>Pseudomonadati</taxon>
        <taxon>Pseudomonadota</taxon>
        <taxon>Betaproteobacteria</taxon>
        <taxon>Burkholderiales</taxon>
        <taxon>Burkholderiaceae</taxon>
        <taxon>Cupriavidus</taxon>
    </lineage>
</organism>
<keyword evidence="4" id="KW-0804">Transcription</keyword>
<sequence>MQSIRIPLHRGRRPGARRLALPLATSLGRMLIAQLKSFFMVARIGSVTQAAKRLGLSQPTITAQIRALEEAYGVELFHRGGRRLALSDAGLALLPRVEALVQQETEIDFFLRHSGDLRTGSLRVGATAPYYVLELIRSFSERFPAIDVSVVTGNSQEVLEALQEYRVDIATSSQRVDDARLSRVLLGVDPLMLVVHRTHALAGHTEVAVSALAGCRLLMRELGSTTRIATEDMLAQARVSPAAQMEIGSRESIREAVIRNLGVSVIARHEVPSHPDLRVLGFTDASPCLHEYLYCLRERRGARLIDAFVALAEPPQGQQESGWDR</sequence>
<dbReference type="InterPro" id="IPR000847">
    <property type="entry name" value="LysR_HTH_N"/>
</dbReference>
<protein>
    <submittedName>
        <fullName evidence="6">Transcriptional regulator LysR family</fullName>
    </submittedName>
</protein>
<dbReference type="PRINTS" id="PR00039">
    <property type="entry name" value="HTHLYSR"/>
</dbReference>
<dbReference type="PANTHER" id="PTHR30126">
    <property type="entry name" value="HTH-TYPE TRANSCRIPTIONAL REGULATOR"/>
    <property type="match status" value="1"/>
</dbReference>
<proteinExistence type="inferred from homology"/>
<evidence type="ECO:0000313" key="7">
    <source>
        <dbReference type="Proteomes" id="UP000006798"/>
    </source>
</evidence>
<name>F8GNJ0_CUPNN</name>
<dbReference type="KEGG" id="cnc:CNE_2c00910"/>
<gene>
    <name evidence="6" type="ordered locus">CNE_2c00910</name>
</gene>
<dbReference type="PROSITE" id="PS50931">
    <property type="entry name" value="HTH_LYSR"/>
    <property type="match status" value="1"/>
</dbReference>
<evidence type="ECO:0000313" key="6">
    <source>
        <dbReference type="EMBL" id="AEI79083.1"/>
    </source>
</evidence>